<dbReference type="OrthoDB" id="3363286at2759"/>
<accession>A0A1Y2IWS4</accession>
<dbReference type="EMBL" id="KZ084097">
    <property type="protein sequence ID" value="OSD04382.1"/>
    <property type="molecule type" value="Genomic_DNA"/>
</dbReference>
<reference evidence="1 2" key="1">
    <citation type="journal article" date="2015" name="Biotechnol. Biofuels">
        <title>Enhanced degradation of softwood versus hardwood by the white-rot fungus Pycnoporus coccineus.</title>
        <authorList>
            <person name="Couturier M."/>
            <person name="Navarro D."/>
            <person name="Chevret D."/>
            <person name="Henrissat B."/>
            <person name="Piumi F."/>
            <person name="Ruiz-Duenas F.J."/>
            <person name="Martinez A.T."/>
            <person name="Grigoriev I.V."/>
            <person name="Riley R."/>
            <person name="Lipzen A."/>
            <person name="Berrin J.G."/>
            <person name="Master E.R."/>
            <person name="Rosso M.N."/>
        </authorList>
    </citation>
    <scope>NUCLEOTIDE SEQUENCE [LARGE SCALE GENOMIC DNA]</scope>
    <source>
        <strain evidence="1 2">BRFM310</strain>
    </source>
</reference>
<protein>
    <submittedName>
        <fullName evidence="1">Uncharacterized protein</fullName>
    </submittedName>
</protein>
<proteinExistence type="predicted"/>
<keyword evidence="2" id="KW-1185">Reference proteome</keyword>
<evidence type="ECO:0000313" key="2">
    <source>
        <dbReference type="Proteomes" id="UP000193067"/>
    </source>
</evidence>
<dbReference type="Proteomes" id="UP000193067">
    <property type="component" value="Unassembled WGS sequence"/>
</dbReference>
<evidence type="ECO:0000313" key="1">
    <source>
        <dbReference type="EMBL" id="OSD04382.1"/>
    </source>
</evidence>
<sequence length="256" mass="29845">MPRFIPRLLRALEHARSRPPRFTRRPPTPLVADKRVFTRPQEVDISPHGRSQSILLDRKAVRLIYRHARYQPTKSLAPEVRVSKARWRAKQAFGRAPAGVLPREMTQEERSYHANPYLRMLGSPLRQCFHTGWLLPREMLIRMTTMILPDSRPGKLRYAFLPNGLEHPRFTRFQGGRSSYVLCHQPVIEYVRDRGSYKRFSPDGGATTMHPLIAQQIGHILRVRVLQELQLLSGARSRRPALSLLRMRPRSLWSLR</sequence>
<dbReference type="AlphaFoldDB" id="A0A1Y2IWS4"/>
<organism evidence="1 2">
    <name type="scientific">Trametes coccinea (strain BRFM310)</name>
    <name type="common">Pycnoporus coccineus</name>
    <dbReference type="NCBI Taxonomy" id="1353009"/>
    <lineage>
        <taxon>Eukaryota</taxon>
        <taxon>Fungi</taxon>
        <taxon>Dikarya</taxon>
        <taxon>Basidiomycota</taxon>
        <taxon>Agaricomycotina</taxon>
        <taxon>Agaricomycetes</taxon>
        <taxon>Polyporales</taxon>
        <taxon>Polyporaceae</taxon>
        <taxon>Trametes</taxon>
    </lineage>
</organism>
<gene>
    <name evidence="1" type="ORF">PYCCODRAFT_152156</name>
</gene>
<name>A0A1Y2IWS4_TRAC3</name>
<dbReference type="STRING" id="1353009.A0A1Y2IWS4"/>